<proteinExistence type="inferred from homology"/>
<accession>A0ABY6ZE09</accession>
<feature type="binding site" evidence="6">
    <location>
        <position position="110"/>
    </location>
    <ligand>
        <name>5-phospho-alpha-D-ribose 1-diphosphate</name>
        <dbReference type="ChEBI" id="CHEBI:58017"/>
        <note>ligand shared between dimeric partners</note>
    </ligand>
</feature>
<comment type="cofactor">
    <cofactor evidence="6">
        <name>Mg(2+)</name>
        <dbReference type="ChEBI" id="CHEBI:18420"/>
    </cofactor>
</comment>
<name>A0ABY6ZE09_9BACL</name>
<evidence type="ECO:0000256" key="5">
    <source>
        <dbReference type="ARBA" id="ARBA00022975"/>
    </source>
</evidence>
<gene>
    <name evidence="6 8" type="primary">pyrE</name>
    <name evidence="8" type="ORF">NZD89_19015</name>
</gene>
<evidence type="ECO:0000256" key="4">
    <source>
        <dbReference type="ARBA" id="ARBA00022679"/>
    </source>
</evidence>
<evidence type="ECO:0000313" key="9">
    <source>
        <dbReference type="Proteomes" id="UP001164761"/>
    </source>
</evidence>
<dbReference type="InterPro" id="IPR023031">
    <property type="entry name" value="OPRT"/>
</dbReference>
<comment type="pathway">
    <text evidence="1 6">Pyrimidine metabolism; UMP biosynthesis via de novo pathway; UMP from orotate: step 1/2.</text>
</comment>
<feature type="binding site" evidence="6">
    <location>
        <position position="134"/>
    </location>
    <ligand>
        <name>orotate</name>
        <dbReference type="ChEBI" id="CHEBI:30839"/>
    </ligand>
</feature>
<feature type="binding site" description="in other chain" evidence="6">
    <location>
        <begin position="130"/>
        <end position="138"/>
    </location>
    <ligand>
        <name>5-phospho-alpha-D-ribose 1-diphosphate</name>
        <dbReference type="ChEBI" id="CHEBI:58017"/>
        <note>ligand shared between dimeric partners</note>
    </ligand>
</feature>
<keyword evidence="3 6" id="KW-0328">Glycosyltransferase</keyword>
<feature type="binding site" evidence="6">
    <location>
        <position position="104"/>
    </location>
    <ligand>
        <name>5-phospho-alpha-D-ribose 1-diphosphate</name>
        <dbReference type="ChEBI" id="CHEBI:58017"/>
        <note>ligand shared between dimeric partners</note>
    </ligand>
</feature>
<dbReference type="InterPro" id="IPR004467">
    <property type="entry name" value="Or_phspho_trans_dom"/>
</dbReference>
<comment type="catalytic activity">
    <reaction evidence="6">
        <text>orotidine 5'-phosphate + diphosphate = orotate + 5-phospho-alpha-D-ribose 1-diphosphate</text>
        <dbReference type="Rhea" id="RHEA:10380"/>
        <dbReference type="ChEBI" id="CHEBI:30839"/>
        <dbReference type="ChEBI" id="CHEBI:33019"/>
        <dbReference type="ChEBI" id="CHEBI:57538"/>
        <dbReference type="ChEBI" id="CHEBI:58017"/>
        <dbReference type="EC" id="2.4.2.10"/>
    </reaction>
</comment>
<evidence type="ECO:0000256" key="2">
    <source>
        <dbReference type="ARBA" id="ARBA00011971"/>
    </source>
</evidence>
<dbReference type="CDD" id="cd06223">
    <property type="entry name" value="PRTases_typeI"/>
    <property type="match status" value="1"/>
</dbReference>
<keyword evidence="6" id="KW-0460">Magnesium</keyword>
<evidence type="ECO:0000256" key="1">
    <source>
        <dbReference type="ARBA" id="ARBA00004889"/>
    </source>
</evidence>
<dbReference type="EC" id="2.4.2.10" evidence="2 6"/>
<keyword evidence="4 6" id="KW-0808">Transferase</keyword>
<organism evidence="8 9">
    <name type="scientific">Alicyclobacillus fastidiosus</name>
    <dbReference type="NCBI Taxonomy" id="392011"/>
    <lineage>
        <taxon>Bacteria</taxon>
        <taxon>Bacillati</taxon>
        <taxon>Bacillota</taxon>
        <taxon>Bacilli</taxon>
        <taxon>Bacillales</taxon>
        <taxon>Alicyclobacillaceae</taxon>
        <taxon>Alicyclobacillus</taxon>
    </lineage>
</organism>
<comment type="caution">
    <text evidence="6">Lacks conserved residue(s) required for the propagation of feature annotation.</text>
</comment>
<dbReference type="Gene3D" id="3.40.50.2020">
    <property type="match status" value="1"/>
</dbReference>
<dbReference type="Proteomes" id="UP001164761">
    <property type="component" value="Chromosome"/>
</dbReference>
<keyword evidence="5 6" id="KW-0665">Pyrimidine biosynthesis</keyword>
<evidence type="ECO:0000259" key="7">
    <source>
        <dbReference type="Pfam" id="PF00156"/>
    </source>
</evidence>
<evidence type="ECO:0000256" key="6">
    <source>
        <dbReference type="HAMAP-Rule" id="MF_01208"/>
    </source>
</evidence>
<comment type="function">
    <text evidence="6">Catalyzes the transfer of a ribosyl phosphate group from 5-phosphoribose 1-diphosphate to orotate, leading to the formation of orotidine monophosphate (OMP).</text>
</comment>
<keyword evidence="9" id="KW-1185">Reference proteome</keyword>
<comment type="similarity">
    <text evidence="6">Belongs to the purine/pyrimidine phosphoribosyltransferase family. PyrE subfamily.</text>
</comment>
<dbReference type="EMBL" id="CP104067">
    <property type="protein sequence ID" value="WAH40409.1"/>
    <property type="molecule type" value="Genomic_DNA"/>
</dbReference>
<dbReference type="InterPro" id="IPR000836">
    <property type="entry name" value="PRTase_dom"/>
</dbReference>
<evidence type="ECO:0000256" key="3">
    <source>
        <dbReference type="ARBA" id="ARBA00022676"/>
    </source>
</evidence>
<dbReference type="RefSeq" id="WP_268004307.1">
    <property type="nucleotide sequence ID" value="NZ_BSUT01000001.1"/>
</dbReference>
<dbReference type="GO" id="GO:0004588">
    <property type="term" value="F:orotate phosphoribosyltransferase activity"/>
    <property type="evidence" value="ECO:0007669"/>
    <property type="project" value="UniProtKB-EC"/>
</dbReference>
<dbReference type="HAMAP" id="MF_01208">
    <property type="entry name" value="PyrE"/>
    <property type="match status" value="1"/>
</dbReference>
<evidence type="ECO:0000313" key="8">
    <source>
        <dbReference type="EMBL" id="WAH40409.1"/>
    </source>
</evidence>
<feature type="binding site" evidence="6">
    <location>
        <position position="108"/>
    </location>
    <ligand>
        <name>5-phospho-alpha-D-ribose 1-diphosphate</name>
        <dbReference type="ChEBI" id="CHEBI:58017"/>
        <note>ligand shared between dimeric partners</note>
    </ligand>
</feature>
<dbReference type="PANTHER" id="PTHR19278:SF9">
    <property type="entry name" value="URIDINE 5'-MONOPHOSPHATE SYNTHASE"/>
    <property type="match status" value="1"/>
</dbReference>
<protein>
    <recommendedName>
        <fullName evidence="2 6">Orotate phosphoribosyltransferase</fullName>
        <shortName evidence="6">OPRT</shortName>
        <shortName evidence="6">OPRTase</shortName>
        <ecNumber evidence="2 6">2.4.2.10</ecNumber>
    </recommendedName>
</protein>
<comment type="subunit">
    <text evidence="6">Homodimer.</text>
</comment>
<dbReference type="NCBIfam" id="TIGR00336">
    <property type="entry name" value="pyrE"/>
    <property type="match status" value="1"/>
</dbReference>
<reference evidence="8" key="1">
    <citation type="submission" date="2022-08" db="EMBL/GenBank/DDBJ databases">
        <title>Alicyclobacillus fastidiosus DSM 17978, complete genome.</title>
        <authorList>
            <person name="Wang Q."/>
            <person name="Cai R."/>
            <person name="Wang Z."/>
        </authorList>
    </citation>
    <scope>NUCLEOTIDE SEQUENCE</scope>
    <source>
        <strain evidence="8">DSM 17978</strain>
    </source>
</reference>
<dbReference type="SUPFAM" id="SSF53271">
    <property type="entry name" value="PRTase-like"/>
    <property type="match status" value="1"/>
</dbReference>
<dbReference type="PANTHER" id="PTHR19278">
    <property type="entry name" value="OROTATE PHOSPHORIBOSYLTRANSFERASE"/>
    <property type="match status" value="1"/>
</dbReference>
<dbReference type="Pfam" id="PF00156">
    <property type="entry name" value="Pribosyltran"/>
    <property type="match status" value="1"/>
</dbReference>
<sequence>MELLRDSYIQDIETLALGLLQIGAVELRPTQPFTWSSGWKSPIYCDNRLILGYPILRGQVAAAFEQIVRTDFPGVEVVVGTATAGIPHAAILADRLNLRNAYVRSQAKAHGQGKQIEGFVRPGMKAVVVEDTLSTGKSAYEAVATLQAAGVEVMAVFTILSYDFDVARGRMEESGVPAYRLVPYRALVRVARERGVVTDTDVELLMRWRESPSTF</sequence>
<feature type="domain" description="Phosphoribosyltransferase" evidence="7">
    <location>
        <begin position="59"/>
        <end position="160"/>
    </location>
</feature>
<dbReference type="InterPro" id="IPR029057">
    <property type="entry name" value="PRTase-like"/>
</dbReference>